<keyword evidence="5" id="KW-1185">Reference proteome</keyword>
<gene>
    <name evidence="4" type="ORF">Poly41_04880</name>
</gene>
<dbReference type="OrthoDB" id="225269at2"/>
<name>A0A5C6DZZ2_9BACT</name>
<dbReference type="PANTHER" id="PTHR33546:SF1">
    <property type="entry name" value="LARGE, MULTIFUNCTIONAL SECRETED PROTEIN"/>
    <property type="match status" value="1"/>
</dbReference>
<dbReference type="Pfam" id="PF23500">
    <property type="entry name" value="DUF7133"/>
    <property type="match status" value="2"/>
</dbReference>
<keyword evidence="2" id="KW-0732">Signal</keyword>
<dbReference type="SUPFAM" id="SSF48371">
    <property type="entry name" value="ARM repeat"/>
    <property type="match status" value="1"/>
</dbReference>
<dbReference type="InterPro" id="IPR055557">
    <property type="entry name" value="DUF7133"/>
</dbReference>
<dbReference type="Proteomes" id="UP000319143">
    <property type="component" value="Unassembled WGS sequence"/>
</dbReference>
<dbReference type="EMBL" id="SJPV01000001">
    <property type="protein sequence ID" value="TWU42192.1"/>
    <property type="molecule type" value="Genomic_DNA"/>
</dbReference>
<evidence type="ECO:0000259" key="3">
    <source>
        <dbReference type="Pfam" id="PF23500"/>
    </source>
</evidence>
<feature type="signal peptide" evidence="2">
    <location>
        <begin position="1"/>
        <end position="23"/>
    </location>
</feature>
<sequence precursor="true">MQLVRLLLLSVFWGAFSLLSAVAIEPDAVAKPTSAGLPENAGLLPQAAAAAMTVPDGFQVQLAAGEPMVHQPIAMAFDARGRLRIAEAHTYPVRAPQGQGEDRIVILEDTDQDGLFDARKVFVEGLNLVSGMELGFGGVWVGAAPYLMFLPDRDGDDRPDSAHYVGKISDHAWWGGRNDAARHDDTAAAGGGHAHCGAMIYLGDNWPDSYRGSILMDNIHGNRINNDILHRRGSGYLASHGHDFLFANDQWFRGINLKYALDGTVYLIDWYDKNACHRADQESWDRTNGRVYRISYGEAKTRPVDLSKESNDSLVALHLHKHEWFARMARKILQQRSSKLQDRSSLTASLEQIAFSDAAVPLRLRAIWTLQACGLLSPVHRDRLRQEQGDESEYLRAWAVQLDAPDGKADDLDALADLAASDPSPVVRLALASLLQRLPLDDRWTILEHLLSHAVDVADHNLPLMLWYATEPLVRDDTTRSLALAMQSEIPIVRQYIYRRAAADPTAINTLLIALGEVDNLDAQKGMLVEITTAIKTQGRLKMPPQWPAVYESLAASTDAAVRSQAQFLTVKFGDASLFPKLREIATNAEVELAVRRSAIDALISGKDPLVFSLLLQLLDVPEFRQKAVRGLAGGSELVIAETLVDRYSLFSNQEKADAGKCHANRSTAGPRQVKIEKQVSKTSRLHSRKVHGIYA</sequence>
<evidence type="ECO:0000256" key="1">
    <source>
        <dbReference type="SAM" id="MobiDB-lite"/>
    </source>
</evidence>
<comment type="caution">
    <text evidence="4">The sequence shown here is derived from an EMBL/GenBank/DDBJ whole genome shotgun (WGS) entry which is preliminary data.</text>
</comment>
<dbReference type="InterPro" id="IPR016024">
    <property type="entry name" value="ARM-type_fold"/>
</dbReference>
<evidence type="ECO:0000313" key="5">
    <source>
        <dbReference type="Proteomes" id="UP000319143"/>
    </source>
</evidence>
<feature type="region of interest" description="Disordered" evidence="1">
    <location>
        <begin position="660"/>
        <end position="681"/>
    </location>
</feature>
<dbReference type="RefSeq" id="WP_146524296.1">
    <property type="nucleotide sequence ID" value="NZ_SJPV01000001.1"/>
</dbReference>
<feature type="domain" description="DUF7133" evidence="3">
    <location>
        <begin position="45"/>
        <end position="162"/>
    </location>
</feature>
<dbReference type="PANTHER" id="PTHR33546">
    <property type="entry name" value="LARGE, MULTIFUNCTIONAL SECRETED PROTEIN-RELATED"/>
    <property type="match status" value="1"/>
</dbReference>
<feature type="chain" id="PRO_5022978129" description="DUF7133 domain-containing protein" evidence="2">
    <location>
        <begin position="24"/>
        <end position="696"/>
    </location>
</feature>
<protein>
    <recommendedName>
        <fullName evidence="3">DUF7133 domain-containing protein</fullName>
    </recommendedName>
</protein>
<evidence type="ECO:0000313" key="4">
    <source>
        <dbReference type="EMBL" id="TWU42192.1"/>
    </source>
</evidence>
<reference evidence="4 5" key="1">
    <citation type="submission" date="2019-02" db="EMBL/GenBank/DDBJ databases">
        <title>Deep-cultivation of Planctomycetes and their phenomic and genomic characterization uncovers novel biology.</title>
        <authorList>
            <person name="Wiegand S."/>
            <person name="Jogler M."/>
            <person name="Boedeker C."/>
            <person name="Pinto D."/>
            <person name="Vollmers J."/>
            <person name="Rivas-Marin E."/>
            <person name="Kohn T."/>
            <person name="Peeters S.H."/>
            <person name="Heuer A."/>
            <person name="Rast P."/>
            <person name="Oberbeckmann S."/>
            <person name="Bunk B."/>
            <person name="Jeske O."/>
            <person name="Meyerdierks A."/>
            <person name="Storesund J.E."/>
            <person name="Kallscheuer N."/>
            <person name="Luecker S."/>
            <person name="Lage O.M."/>
            <person name="Pohl T."/>
            <person name="Merkel B.J."/>
            <person name="Hornburger P."/>
            <person name="Mueller R.-W."/>
            <person name="Bruemmer F."/>
            <person name="Labrenz M."/>
            <person name="Spormann A.M."/>
            <person name="Op Den Camp H."/>
            <person name="Overmann J."/>
            <person name="Amann R."/>
            <person name="Jetten M.S.M."/>
            <person name="Mascher T."/>
            <person name="Medema M.H."/>
            <person name="Devos D.P."/>
            <person name="Kaster A.-K."/>
            <person name="Ovreas L."/>
            <person name="Rohde M."/>
            <person name="Galperin M.Y."/>
            <person name="Jogler C."/>
        </authorList>
    </citation>
    <scope>NUCLEOTIDE SEQUENCE [LARGE SCALE GENOMIC DNA]</scope>
    <source>
        <strain evidence="4 5">Poly41</strain>
    </source>
</reference>
<evidence type="ECO:0000256" key="2">
    <source>
        <dbReference type="SAM" id="SignalP"/>
    </source>
</evidence>
<organism evidence="4 5">
    <name type="scientific">Novipirellula artificiosorum</name>
    <dbReference type="NCBI Taxonomy" id="2528016"/>
    <lineage>
        <taxon>Bacteria</taxon>
        <taxon>Pseudomonadati</taxon>
        <taxon>Planctomycetota</taxon>
        <taxon>Planctomycetia</taxon>
        <taxon>Pirellulales</taxon>
        <taxon>Pirellulaceae</taxon>
        <taxon>Novipirellula</taxon>
    </lineage>
</organism>
<accession>A0A5C6DZZ2</accession>
<proteinExistence type="predicted"/>
<feature type="domain" description="DUF7133" evidence="3">
    <location>
        <begin position="187"/>
        <end position="296"/>
    </location>
</feature>
<dbReference type="AlphaFoldDB" id="A0A5C6DZZ2"/>